<reference evidence="1 2" key="1">
    <citation type="submission" date="2022-12" db="EMBL/GenBank/DDBJ databases">
        <title>Chromosome-level genome of Tegillarca granosa.</title>
        <authorList>
            <person name="Kim J."/>
        </authorList>
    </citation>
    <scope>NUCLEOTIDE SEQUENCE [LARGE SCALE GENOMIC DNA]</scope>
    <source>
        <strain evidence="1">Teg-2019</strain>
        <tissue evidence="1">Adductor muscle</tissue>
    </source>
</reference>
<organism evidence="1 2">
    <name type="scientific">Tegillarca granosa</name>
    <name type="common">Malaysian cockle</name>
    <name type="synonym">Anadara granosa</name>
    <dbReference type="NCBI Taxonomy" id="220873"/>
    <lineage>
        <taxon>Eukaryota</taxon>
        <taxon>Metazoa</taxon>
        <taxon>Spiralia</taxon>
        <taxon>Lophotrochozoa</taxon>
        <taxon>Mollusca</taxon>
        <taxon>Bivalvia</taxon>
        <taxon>Autobranchia</taxon>
        <taxon>Pteriomorphia</taxon>
        <taxon>Arcoida</taxon>
        <taxon>Arcoidea</taxon>
        <taxon>Arcidae</taxon>
        <taxon>Tegillarca</taxon>
    </lineage>
</organism>
<name>A0ABQ9EH79_TEGGR</name>
<dbReference type="EMBL" id="JARBDR010000903">
    <property type="protein sequence ID" value="KAJ8304669.1"/>
    <property type="molecule type" value="Genomic_DNA"/>
</dbReference>
<gene>
    <name evidence="1" type="ORF">KUTeg_018252</name>
</gene>
<dbReference type="Proteomes" id="UP001217089">
    <property type="component" value="Unassembled WGS sequence"/>
</dbReference>
<accession>A0ABQ9EH79</accession>
<evidence type="ECO:0000313" key="1">
    <source>
        <dbReference type="EMBL" id="KAJ8304669.1"/>
    </source>
</evidence>
<sequence length="154" mass="17365">MLKELVKKYCKNGCSRYTKNTNPDQAFPADVLDWAIIWVMFCPSSASLCLISFPRSCIATVATPPLKPGVKHNYTDAIHVAKFTFSITVDVVFHSSVIEDAGPPECTIPWNGTYLVPTPKKMDLSLLPGCSIKDSREGYHVTYYWFYILEWTFG</sequence>
<evidence type="ECO:0000313" key="2">
    <source>
        <dbReference type="Proteomes" id="UP001217089"/>
    </source>
</evidence>
<proteinExistence type="predicted"/>
<comment type="caution">
    <text evidence="1">The sequence shown here is derived from an EMBL/GenBank/DDBJ whole genome shotgun (WGS) entry which is preliminary data.</text>
</comment>
<keyword evidence="2" id="KW-1185">Reference proteome</keyword>
<protein>
    <submittedName>
        <fullName evidence="1">Uncharacterized protein</fullName>
    </submittedName>
</protein>